<protein>
    <recommendedName>
        <fullName evidence="3">Metalloendopeptidase</fullName>
        <ecNumber evidence="3">3.4.24.-</ecNumber>
    </recommendedName>
</protein>
<evidence type="ECO:0000313" key="6">
    <source>
        <dbReference type="WBParaSite" id="jg25925"/>
    </source>
</evidence>
<dbReference type="PANTHER" id="PTHR10127">
    <property type="entry name" value="DISCOIDIN, CUB, EGF, LAMININ , AND ZINC METALLOPROTEASE DOMAIN CONTAINING"/>
    <property type="match status" value="1"/>
</dbReference>
<feature type="binding site" evidence="2">
    <location>
        <position position="169"/>
    </location>
    <ligand>
        <name>Zn(2+)</name>
        <dbReference type="ChEBI" id="CHEBI:29105"/>
        <note>catalytic</note>
    </ligand>
</feature>
<evidence type="ECO:0000313" key="5">
    <source>
        <dbReference type="Proteomes" id="UP000887574"/>
    </source>
</evidence>
<dbReference type="Pfam" id="PF01400">
    <property type="entry name" value="Astacin"/>
    <property type="match status" value="1"/>
</dbReference>
<dbReference type="WBParaSite" id="jg25925">
    <property type="protein sequence ID" value="jg25925"/>
    <property type="gene ID" value="jg25925"/>
</dbReference>
<dbReference type="PRINTS" id="PR00480">
    <property type="entry name" value="ASTACIN"/>
</dbReference>
<dbReference type="GO" id="GO:0004222">
    <property type="term" value="F:metalloendopeptidase activity"/>
    <property type="evidence" value="ECO:0007669"/>
    <property type="project" value="UniProtKB-UniRule"/>
</dbReference>
<feature type="binding site" evidence="2">
    <location>
        <position position="165"/>
    </location>
    <ligand>
        <name>Zn(2+)</name>
        <dbReference type="ChEBI" id="CHEBI:29105"/>
        <note>catalytic</note>
    </ligand>
</feature>
<evidence type="ECO:0000256" key="2">
    <source>
        <dbReference type="PROSITE-ProRule" id="PRU01211"/>
    </source>
</evidence>
<dbReference type="InterPro" id="IPR001506">
    <property type="entry name" value="Peptidase_M12A"/>
</dbReference>
<sequence>MRGWVDGVNCCELERKKKNTSPPIFIQQVYFFATAVEVEEDEEKVWKKSVLSPKQLKFRRINTQANKGVIRHIAIKEKANNRWLHNEVPFVFSEKYNEAQKMKISDSFKTLETSSCFRFVPKNNSHRDYLFIDMLDGCFSFVGKIGGRQLLSLAAGCLYDYIIWHEVMHALGLEHEHQRPDRDKFIQIQYHNVDPEKMGK</sequence>
<evidence type="ECO:0000259" key="4">
    <source>
        <dbReference type="PROSITE" id="PS51864"/>
    </source>
</evidence>
<dbReference type="SMART" id="SM00235">
    <property type="entry name" value="ZnMc"/>
    <property type="match status" value="1"/>
</dbReference>
<keyword evidence="2 3" id="KW-0862">Zinc</keyword>
<organism evidence="5 6">
    <name type="scientific">Ditylenchus dipsaci</name>
    <dbReference type="NCBI Taxonomy" id="166011"/>
    <lineage>
        <taxon>Eukaryota</taxon>
        <taxon>Metazoa</taxon>
        <taxon>Ecdysozoa</taxon>
        <taxon>Nematoda</taxon>
        <taxon>Chromadorea</taxon>
        <taxon>Rhabditida</taxon>
        <taxon>Tylenchina</taxon>
        <taxon>Tylenchomorpha</taxon>
        <taxon>Sphaerularioidea</taxon>
        <taxon>Anguinidae</taxon>
        <taxon>Anguininae</taxon>
        <taxon>Ditylenchus</taxon>
    </lineage>
</organism>
<dbReference type="AlphaFoldDB" id="A0A915E1E2"/>
<dbReference type="PROSITE" id="PS51864">
    <property type="entry name" value="ASTACIN"/>
    <property type="match status" value="1"/>
</dbReference>
<reference evidence="6" key="1">
    <citation type="submission" date="2022-11" db="UniProtKB">
        <authorList>
            <consortium name="WormBaseParasite"/>
        </authorList>
    </citation>
    <scope>IDENTIFICATION</scope>
</reference>
<dbReference type="GO" id="GO:0008270">
    <property type="term" value="F:zinc ion binding"/>
    <property type="evidence" value="ECO:0007669"/>
    <property type="project" value="UniProtKB-UniRule"/>
</dbReference>
<comment type="caution">
    <text evidence="2">Lacks conserved residue(s) required for the propagation of feature annotation.</text>
</comment>
<dbReference type="InterPro" id="IPR006026">
    <property type="entry name" value="Peptidase_Metallo"/>
</dbReference>
<proteinExistence type="predicted"/>
<keyword evidence="1" id="KW-1015">Disulfide bond</keyword>
<feature type="domain" description="Peptidase M12A" evidence="4">
    <location>
        <begin position="73"/>
        <end position="200"/>
    </location>
</feature>
<keyword evidence="2 3" id="KW-0479">Metal-binding</keyword>
<dbReference type="PANTHER" id="PTHR10127:SF852">
    <property type="entry name" value="ZINC METALLOPROTEINASE NAS-12"/>
    <property type="match status" value="1"/>
</dbReference>
<dbReference type="InterPro" id="IPR024079">
    <property type="entry name" value="MetalloPept_cat_dom_sf"/>
</dbReference>
<feature type="binding site" evidence="2">
    <location>
        <position position="175"/>
    </location>
    <ligand>
        <name>Zn(2+)</name>
        <dbReference type="ChEBI" id="CHEBI:29105"/>
        <note>catalytic</note>
    </ligand>
</feature>
<feature type="active site" evidence="2">
    <location>
        <position position="166"/>
    </location>
</feature>
<dbReference type="Proteomes" id="UP000887574">
    <property type="component" value="Unplaced"/>
</dbReference>
<dbReference type="EC" id="3.4.24.-" evidence="3"/>
<dbReference type="Gene3D" id="3.40.390.10">
    <property type="entry name" value="Collagenase (Catalytic Domain)"/>
    <property type="match status" value="1"/>
</dbReference>
<dbReference type="SUPFAM" id="SSF55486">
    <property type="entry name" value="Metalloproteases ('zincins'), catalytic domain"/>
    <property type="match status" value="1"/>
</dbReference>
<keyword evidence="5" id="KW-1185">Reference proteome</keyword>
<dbReference type="GO" id="GO:0006508">
    <property type="term" value="P:proteolysis"/>
    <property type="evidence" value="ECO:0007669"/>
    <property type="project" value="UniProtKB-KW"/>
</dbReference>
<keyword evidence="2 3" id="KW-0645">Protease</keyword>
<keyword evidence="2 3" id="KW-0378">Hydrolase</keyword>
<comment type="cofactor">
    <cofactor evidence="2 3">
        <name>Zn(2+)</name>
        <dbReference type="ChEBI" id="CHEBI:29105"/>
    </cofactor>
    <text evidence="2 3">Binds 1 zinc ion per subunit.</text>
</comment>
<keyword evidence="2 3" id="KW-0482">Metalloprotease</keyword>
<evidence type="ECO:0000256" key="1">
    <source>
        <dbReference type="ARBA" id="ARBA00023157"/>
    </source>
</evidence>
<accession>A0A915E1E2</accession>
<evidence type="ECO:0000256" key="3">
    <source>
        <dbReference type="RuleBase" id="RU361183"/>
    </source>
</evidence>
<name>A0A915E1E2_9BILA</name>